<comment type="caution">
    <text evidence="9">The sequence shown here is derived from an EMBL/GenBank/DDBJ whole genome shotgun (WGS) entry which is preliminary data.</text>
</comment>
<protein>
    <recommendedName>
        <fullName evidence="8">PGG domain-containing protein</fullName>
    </recommendedName>
</protein>
<feature type="transmembrane region" description="Helical" evidence="7">
    <location>
        <begin position="38"/>
        <end position="55"/>
    </location>
</feature>
<evidence type="ECO:0000256" key="4">
    <source>
        <dbReference type="ARBA" id="ARBA00022989"/>
    </source>
</evidence>
<evidence type="ECO:0000256" key="2">
    <source>
        <dbReference type="ARBA" id="ARBA00022692"/>
    </source>
</evidence>
<dbReference type="OrthoDB" id="681126at2759"/>
<dbReference type="PANTHER" id="PTHR24186">
    <property type="entry name" value="PROTEIN PHOSPHATASE 1 REGULATORY SUBUNIT"/>
    <property type="match status" value="1"/>
</dbReference>
<evidence type="ECO:0000313" key="9">
    <source>
        <dbReference type="EMBL" id="KAJ4841728.1"/>
    </source>
</evidence>
<evidence type="ECO:0000256" key="6">
    <source>
        <dbReference type="ARBA" id="ARBA00023136"/>
    </source>
</evidence>
<dbReference type="EMBL" id="JAKUCV010002707">
    <property type="protein sequence ID" value="KAJ4841728.1"/>
    <property type="molecule type" value="Genomic_DNA"/>
</dbReference>
<name>A0A9Q0G192_9ROSI</name>
<dbReference type="InterPro" id="IPR026961">
    <property type="entry name" value="PGG_dom"/>
</dbReference>
<proteinExistence type="predicted"/>
<evidence type="ECO:0000313" key="10">
    <source>
        <dbReference type="Proteomes" id="UP001141552"/>
    </source>
</evidence>
<keyword evidence="3" id="KW-0677">Repeat</keyword>
<comment type="subcellular location">
    <subcellularLocation>
        <location evidence="1">Membrane</location>
        <topology evidence="1">Multi-pass membrane protein</topology>
    </subcellularLocation>
</comment>
<evidence type="ECO:0000256" key="5">
    <source>
        <dbReference type="ARBA" id="ARBA00023043"/>
    </source>
</evidence>
<keyword evidence="6 7" id="KW-0472">Membrane</keyword>
<sequence length="154" mass="16648">MLIDQEHLHAIPKDPSEDFYKYYRFKLGRDSPSDARNTLLVVATLIVAVTFQAAVNPPGGVWQQDEKNNNGTVIHKAGKSVLGSTDHGAYAIFLFGNALAFSSASQAIFYLVIGCPFQTEVSIAILATNFSYGACMAAVTPSGARYEKTRVIGN</sequence>
<dbReference type="Pfam" id="PF13962">
    <property type="entry name" value="PGG"/>
    <property type="match status" value="1"/>
</dbReference>
<keyword evidence="2 7" id="KW-0812">Transmembrane</keyword>
<dbReference type="AlphaFoldDB" id="A0A9Q0G192"/>
<evidence type="ECO:0000256" key="7">
    <source>
        <dbReference type="SAM" id="Phobius"/>
    </source>
</evidence>
<dbReference type="Proteomes" id="UP001141552">
    <property type="component" value="Unassembled WGS sequence"/>
</dbReference>
<keyword evidence="4 7" id="KW-1133">Transmembrane helix</keyword>
<keyword evidence="10" id="KW-1185">Reference proteome</keyword>
<reference evidence="9" key="2">
    <citation type="journal article" date="2023" name="Plants (Basel)">
        <title>Annotation of the Turnera subulata (Passifloraceae) Draft Genome Reveals the S-Locus Evolved after the Divergence of Turneroideae from Passifloroideae in a Stepwise Manner.</title>
        <authorList>
            <person name="Henning P.M."/>
            <person name="Roalson E.H."/>
            <person name="Mir W."/>
            <person name="McCubbin A.G."/>
            <person name="Shore J.S."/>
        </authorList>
    </citation>
    <scope>NUCLEOTIDE SEQUENCE</scope>
    <source>
        <strain evidence="9">F60SS</strain>
    </source>
</reference>
<gene>
    <name evidence="9" type="ORF">Tsubulata_003013</name>
</gene>
<evidence type="ECO:0000256" key="3">
    <source>
        <dbReference type="ARBA" id="ARBA00022737"/>
    </source>
</evidence>
<reference evidence="9" key="1">
    <citation type="submission" date="2022-02" db="EMBL/GenBank/DDBJ databases">
        <authorList>
            <person name="Henning P.M."/>
            <person name="McCubbin A.G."/>
            <person name="Shore J.S."/>
        </authorList>
    </citation>
    <scope>NUCLEOTIDE SEQUENCE</scope>
    <source>
        <strain evidence="9">F60SS</strain>
        <tissue evidence="9">Leaves</tissue>
    </source>
</reference>
<evidence type="ECO:0000259" key="8">
    <source>
        <dbReference type="Pfam" id="PF13962"/>
    </source>
</evidence>
<organism evidence="9 10">
    <name type="scientific">Turnera subulata</name>
    <dbReference type="NCBI Taxonomy" id="218843"/>
    <lineage>
        <taxon>Eukaryota</taxon>
        <taxon>Viridiplantae</taxon>
        <taxon>Streptophyta</taxon>
        <taxon>Embryophyta</taxon>
        <taxon>Tracheophyta</taxon>
        <taxon>Spermatophyta</taxon>
        <taxon>Magnoliopsida</taxon>
        <taxon>eudicotyledons</taxon>
        <taxon>Gunneridae</taxon>
        <taxon>Pentapetalae</taxon>
        <taxon>rosids</taxon>
        <taxon>fabids</taxon>
        <taxon>Malpighiales</taxon>
        <taxon>Passifloraceae</taxon>
        <taxon>Turnera</taxon>
    </lineage>
</organism>
<keyword evidence="5" id="KW-0040">ANK repeat</keyword>
<dbReference type="GO" id="GO:0005886">
    <property type="term" value="C:plasma membrane"/>
    <property type="evidence" value="ECO:0007669"/>
    <property type="project" value="TreeGrafter"/>
</dbReference>
<dbReference type="PANTHER" id="PTHR24186:SF56">
    <property type="entry name" value="PGG DOMAIN-CONTAINING PROTEIN"/>
    <property type="match status" value="1"/>
</dbReference>
<accession>A0A9Q0G192</accession>
<evidence type="ECO:0000256" key="1">
    <source>
        <dbReference type="ARBA" id="ARBA00004141"/>
    </source>
</evidence>
<feature type="domain" description="PGG" evidence="8">
    <location>
        <begin position="34"/>
        <end position="127"/>
    </location>
</feature>
<feature type="transmembrane region" description="Helical" evidence="7">
    <location>
        <begin position="89"/>
        <end position="113"/>
    </location>
</feature>